<sequence>MSPRALKKGVQIMEAENVPNISSNVCSENFNSSDFENQNKNQSTTQVRALSQESEFEVSVNFSENPITTFSYVPEQDSCQNHSNFSSKSFSTLEPEQIRFASNSSSASLPVMRISQDWSGSAINRSPDGNQPVIPSLTAKKIRQILMASRISNSFQLKSETGGVTSNQQSKHNSAQSIKSIDTTSENSPSFKSFGVSNETKRKTSNSSHVFQNHPNLNSDEYNHYNSSIDCQYHKAHQKSGSFASSNTKRRYNIHQGVSSDIFCSQPYISQGQCHMDILKEEIQLMEQLEQGVLLFNNSPEEGISYLIEHKLVEDDPLYIANFILHTDFLDKRKVGELLGGHSNLSLSILNNYVHLFNTNSLEPDIALRYFLSRFFLPGESQMVYRILERFSVSYIRDNPTTLYTSDQIHTLCYALVMLNTSLHNSHVRTKMSKQEFITMCMHSNLPVTSTQLENMYDRVAENELKPLLSPSEKVYGRLSRDPKVLRSKQVSQVSPTLLQKGTIFRRFSNKNSSHTIIAWISSDSKFFCWKKVRSKSSHLLNPSNFVSNMSLKLSKLVNYNKKRLSRPLNNNSINNNKAMDSNIFLRDENLFDNQSCILTRHSRITSRIRRAFGMDISDLSCILLDDIVDINVGVSSKIHLDRKSSKILRKGKTSSTLSKNNANHLQSELESKCFSLITRSGESINLCSLDSTFPSLLIWVRFFHQTILKNQETKEAKEAQDGNVMTVYGIPIIDKGIESDLLRVWHHGIFIQWENHWSLNSFINLCNTELPNAVSLSNKEVLSSNSNSNSISTLFDLHQYNSCADNNPTGSILQEIVSGQKENLNSNTNSWKSKSKMSSNPQKMAWIHNKKNKYKASVPKSTFSWKIMSIFSFLKLKKPKYAPPSHNLHNKYINYQAPISHLILHLWVNNIPCSYRGILWNISVGNNLQIQAATFNHLLRLRSNFLTDLSESICPSACGEMQMCMHAYFEGGPLKEAFFIHLKRFHRDISNVFPELHSFFIGAGAVLGYRIWDKMKSKQKAKYIEQKQMANEQSDSTFMTVPSPLGGLSPISQSHINRKILEDDEDSELESVLLFFNDNPSIYRIDQSTKILVECFILYRPDIGYVEGMSHIAMILLLFNINLMEAFKTFTNLLHNSFFLDMFMLNHRNVKMRLDFFDMLFKELMPSLAYHFDLLSITSDTYLISWLTSLFSTCIPIQVIPKNYIINYLNYHFFTSINIIIIIIIQMSSSFLSASSSISRNSQILPNYFFQNGSLNEGLGNIPVEHNNESKVSNIVSSSSSNSNQPPLLSNSDNHVRYTPIHSLTGAPIYNSISMGSDEYSERLRMSNELRKSQQFKRTQGKAPSPLISSSSSSPSPSPSPLSSQKNSCILSQCSSISNGSLLGVLGDYYKVERYNTLANERRANNSKVVVRDEKILNSISKNIVNNIPSSHNNIVGVNESNDQLKSMFSIKSSERKESNNKVKENALIQEFKRNSGSLVNNKRPLFSEELSPITCMNNTCSNIKGAINILGITGKIFMDVLFQLVNAFDLDNREIPNYNNKNKFENMPHFPVSSIEIPPDTIILQCFDCGLIYYTDLPLNKQQLGTIGILDPKPVEFGKGDSDEIIYGISNRNSPYYCWGNLEPRDLSPNQIEFLRKIDLRKQNRFSHQDLVDLYYYRFRRDRRFDESFPSFVQSDPQLHLYKFYRETMHGAYNGNKTPLPELGNHFLPSPWSENRIEGNGYKKSSKYSSSSRSTDNKNNFEKDQDGFIILPKFDPPSEKPSEYDLVHKPDNSHVFPFILDIL</sequence>
<dbReference type="InterPro" id="IPR035969">
    <property type="entry name" value="Rab-GAP_TBC_sf"/>
</dbReference>
<dbReference type="Gene3D" id="1.10.1000.11">
    <property type="entry name" value="Arf Nucleotide-binding Site Opener,domain 2"/>
    <property type="match status" value="1"/>
</dbReference>
<keyword evidence="2" id="KW-0812">Transmembrane</keyword>
<feature type="region of interest" description="Disordered" evidence="1">
    <location>
        <begin position="160"/>
        <end position="223"/>
    </location>
</feature>
<evidence type="ECO:0000313" key="5">
    <source>
        <dbReference type="EMBL" id="CAD98600.1"/>
    </source>
</evidence>
<feature type="compositionally biased region" description="Polar residues" evidence="1">
    <location>
        <begin position="160"/>
        <end position="198"/>
    </location>
</feature>
<protein>
    <submittedName>
        <fullName evidence="5">Cytohesin-like protein, possible</fullName>
    </submittedName>
</protein>
<dbReference type="PROSITE" id="PS50190">
    <property type="entry name" value="SEC7"/>
    <property type="match status" value="1"/>
</dbReference>
<feature type="domain" description="Rab-GAP TBC" evidence="3">
    <location>
        <begin position="911"/>
        <end position="1212"/>
    </location>
</feature>
<evidence type="ECO:0000259" key="3">
    <source>
        <dbReference type="PROSITE" id="PS50086"/>
    </source>
</evidence>
<dbReference type="InterPro" id="IPR035999">
    <property type="entry name" value="Sec7_dom_sf"/>
</dbReference>
<dbReference type="Gene3D" id="1.10.220.20">
    <property type="match status" value="1"/>
</dbReference>
<accession>A0A7G2HKF5</accession>
<feature type="compositionally biased region" description="Low complexity" evidence="1">
    <location>
        <begin position="1345"/>
        <end position="1356"/>
    </location>
</feature>
<dbReference type="SMART" id="SM00222">
    <property type="entry name" value="Sec7"/>
    <property type="match status" value="1"/>
</dbReference>
<dbReference type="SUPFAM" id="SSF47923">
    <property type="entry name" value="Ypt/Rab-GAP domain of gyp1p"/>
    <property type="match status" value="1"/>
</dbReference>
<evidence type="ECO:0000259" key="4">
    <source>
        <dbReference type="PROSITE" id="PS50190"/>
    </source>
</evidence>
<feature type="region of interest" description="Disordered" evidence="1">
    <location>
        <begin position="1332"/>
        <end position="1366"/>
    </location>
</feature>
<dbReference type="Pfam" id="PF00566">
    <property type="entry name" value="RabGAP-TBC"/>
    <property type="match status" value="1"/>
</dbReference>
<dbReference type="InterPro" id="IPR023394">
    <property type="entry name" value="Sec7_C_sf"/>
</dbReference>
<dbReference type="InterPro" id="IPR000195">
    <property type="entry name" value="Rab-GAP-TBC_dom"/>
</dbReference>
<proteinExistence type="predicted"/>
<dbReference type="Proteomes" id="UP000242991">
    <property type="component" value="Chromosome 6"/>
</dbReference>
<dbReference type="PANTHER" id="PTHR10663">
    <property type="entry name" value="GUANYL-NUCLEOTIDE EXCHANGE FACTOR"/>
    <property type="match status" value="1"/>
</dbReference>
<feature type="compositionally biased region" description="Basic and acidic residues" evidence="1">
    <location>
        <begin position="1737"/>
        <end position="1748"/>
    </location>
</feature>
<dbReference type="VEuPathDB" id="CryptoDB:CPATCC_0014710"/>
<dbReference type="PROSITE" id="PS50086">
    <property type="entry name" value="TBC_RABGAP"/>
    <property type="match status" value="1"/>
</dbReference>
<dbReference type="SMART" id="SM00164">
    <property type="entry name" value="TBC"/>
    <property type="match status" value="1"/>
</dbReference>
<feature type="domain" description="SEC7" evidence="4">
    <location>
        <begin position="278"/>
        <end position="463"/>
    </location>
</feature>
<dbReference type="SUPFAM" id="SSF48425">
    <property type="entry name" value="Sec7 domain"/>
    <property type="match status" value="1"/>
</dbReference>
<dbReference type="CDD" id="cd00171">
    <property type="entry name" value="Sec7"/>
    <property type="match status" value="1"/>
</dbReference>
<dbReference type="Gene3D" id="1.10.8.270">
    <property type="entry name" value="putative rabgap domain of human tbc1 domain family member 14 like domains"/>
    <property type="match status" value="1"/>
</dbReference>
<keyword evidence="2" id="KW-1133">Transmembrane helix</keyword>
<dbReference type="InterPro" id="IPR000904">
    <property type="entry name" value="Sec7_dom"/>
</dbReference>
<dbReference type="Pfam" id="PF01369">
    <property type="entry name" value="Sec7"/>
    <property type="match status" value="1"/>
</dbReference>
<keyword evidence="2" id="KW-0472">Membrane</keyword>
<dbReference type="VEuPathDB" id="CryptoDB:CPATCC_0014700"/>
<evidence type="ECO:0000256" key="2">
    <source>
        <dbReference type="SAM" id="Phobius"/>
    </source>
</evidence>
<name>A0A7G2HKF5_CRYPV</name>
<gene>
    <name evidence="5" type="ORF">1MB.396</name>
</gene>
<feature type="region of interest" description="Disordered" evidence="1">
    <location>
        <begin position="1274"/>
        <end position="1293"/>
    </location>
</feature>
<evidence type="ECO:0000256" key="1">
    <source>
        <dbReference type="SAM" id="MobiDB-lite"/>
    </source>
</evidence>
<dbReference type="EMBL" id="BX538351">
    <property type="protein sequence ID" value="CAD98600.1"/>
    <property type="molecule type" value="Genomic_DNA"/>
</dbReference>
<dbReference type="GO" id="GO:0005085">
    <property type="term" value="F:guanyl-nucleotide exchange factor activity"/>
    <property type="evidence" value="ECO:0007669"/>
    <property type="project" value="InterPro"/>
</dbReference>
<feature type="region of interest" description="Disordered" evidence="1">
    <location>
        <begin position="1720"/>
        <end position="1749"/>
    </location>
</feature>
<evidence type="ECO:0000313" key="6">
    <source>
        <dbReference type="Proteomes" id="UP000242991"/>
    </source>
</evidence>
<feature type="transmembrane region" description="Helical" evidence="2">
    <location>
        <begin position="1214"/>
        <end position="1233"/>
    </location>
</feature>
<organism evidence="5 6">
    <name type="scientific">Cryptosporidium parvum</name>
    <dbReference type="NCBI Taxonomy" id="5807"/>
    <lineage>
        <taxon>Eukaryota</taxon>
        <taxon>Sar</taxon>
        <taxon>Alveolata</taxon>
        <taxon>Apicomplexa</taxon>
        <taxon>Conoidasida</taxon>
        <taxon>Coccidia</taxon>
        <taxon>Eucoccidiorida</taxon>
        <taxon>Eimeriorina</taxon>
        <taxon>Cryptosporidiidae</taxon>
        <taxon>Cryptosporidium</taxon>
    </lineage>
</organism>
<dbReference type="Gene3D" id="1.10.472.80">
    <property type="entry name" value="Ypt/Rab-GAP domain of gyp1p, domain 3"/>
    <property type="match status" value="1"/>
</dbReference>
<feature type="compositionally biased region" description="Polar residues" evidence="1">
    <location>
        <begin position="205"/>
        <end position="223"/>
    </location>
</feature>
<reference evidence="5 6" key="1">
    <citation type="journal article" date="2003" name="Genome Res.">
        <title>Integrated mapping, chromosomal sequencing and sequence analysis of Cryptosporidium parvum.</title>
        <authorList>
            <person name="Bankier A.T."/>
            <person name="Spriggs H.F."/>
            <person name="Fartmann B."/>
            <person name="Konfortov B.A."/>
            <person name="Madera M."/>
            <person name="Vogel C."/>
            <person name="Teichmann S.A."/>
            <person name="Ivens A."/>
            <person name="Dear P.H."/>
        </authorList>
    </citation>
    <scope>NUCLEOTIDE SEQUENCE [LARGE SCALE GENOMIC DNA]</scope>
    <source>
        <strain evidence="5 6">Iowa</strain>
    </source>
</reference>
<dbReference type="GO" id="GO:0032012">
    <property type="term" value="P:regulation of ARF protein signal transduction"/>
    <property type="evidence" value="ECO:0007669"/>
    <property type="project" value="InterPro"/>
</dbReference>
<dbReference type="PANTHER" id="PTHR10663:SF402">
    <property type="entry name" value="MIP16918P"/>
    <property type="match status" value="1"/>
</dbReference>